<gene>
    <name evidence="6" type="ORF">GM1_001_01020</name>
</gene>
<dbReference type="InterPro" id="IPR003593">
    <property type="entry name" value="AAA+_ATPase"/>
</dbReference>
<dbReference type="CDD" id="cd03230">
    <property type="entry name" value="ABC_DR_subfamily_A"/>
    <property type="match status" value="1"/>
</dbReference>
<evidence type="ECO:0000313" key="6">
    <source>
        <dbReference type="EMBL" id="GAC77977.1"/>
    </source>
</evidence>
<dbReference type="Proteomes" id="UP000035009">
    <property type="component" value="Unassembled WGS sequence"/>
</dbReference>
<keyword evidence="2" id="KW-0813">Transport</keyword>
<feature type="domain" description="ABC transporter" evidence="5">
    <location>
        <begin position="14"/>
        <end position="242"/>
    </location>
</feature>
<evidence type="ECO:0000256" key="4">
    <source>
        <dbReference type="ARBA" id="ARBA00022840"/>
    </source>
</evidence>
<dbReference type="SMART" id="SM00382">
    <property type="entry name" value="AAA"/>
    <property type="match status" value="1"/>
</dbReference>
<evidence type="ECO:0000259" key="5">
    <source>
        <dbReference type="PROSITE" id="PS50893"/>
    </source>
</evidence>
<dbReference type="eggNOG" id="COG1131">
    <property type="taxonomic scope" value="Bacteria"/>
</dbReference>
<comment type="similarity">
    <text evidence="1">Belongs to the ABC transporter superfamily.</text>
</comment>
<dbReference type="AlphaFoldDB" id="M3URY8"/>
<evidence type="ECO:0000313" key="7">
    <source>
        <dbReference type="Proteomes" id="UP000035009"/>
    </source>
</evidence>
<evidence type="ECO:0000256" key="2">
    <source>
        <dbReference type="ARBA" id="ARBA00022448"/>
    </source>
</evidence>
<dbReference type="EMBL" id="BAOP01000001">
    <property type="protein sequence ID" value="GAC77977.1"/>
    <property type="molecule type" value="Genomic_DNA"/>
</dbReference>
<protein>
    <submittedName>
        <fullName evidence="6">Putative ABC transporter ATP-binding protein</fullName>
    </submittedName>
</protein>
<dbReference type="RefSeq" id="WP_008375772.1">
    <property type="nucleotide sequence ID" value="NZ_BAOP01000001.1"/>
</dbReference>
<dbReference type="InterPro" id="IPR027417">
    <property type="entry name" value="P-loop_NTPase"/>
</dbReference>
<dbReference type="PANTHER" id="PTHR43335">
    <property type="entry name" value="ABC TRANSPORTER, ATP-BINDING PROTEIN"/>
    <property type="match status" value="1"/>
</dbReference>
<dbReference type="GO" id="GO:0005524">
    <property type="term" value="F:ATP binding"/>
    <property type="evidence" value="ECO:0007669"/>
    <property type="project" value="UniProtKB-KW"/>
</dbReference>
<keyword evidence="7" id="KW-1185">Reference proteome</keyword>
<dbReference type="STRING" id="410332.SAMN04488550_3366"/>
<organism evidence="6 7">
    <name type="scientific">Gordonia malaquae NBRC 108250</name>
    <dbReference type="NCBI Taxonomy" id="1223542"/>
    <lineage>
        <taxon>Bacteria</taxon>
        <taxon>Bacillati</taxon>
        <taxon>Actinomycetota</taxon>
        <taxon>Actinomycetes</taxon>
        <taxon>Mycobacteriales</taxon>
        <taxon>Gordoniaceae</taxon>
        <taxon>Gordonia</taxon>
    </lineage>
</organism>
<evidence type="ECO:0000256" key="1">
    <source>
        <dbReference type="ARBA" id="ARBA00005417"/>
    </source>
</evidence>
<proteinExistence type="inferred from homology"/>
<keyword evidence="3" id="KW-0547">Nucleotide-binding</keyword>
<dbReference type="Pfam" id="PF00005">
    <property type="entry name" value="ABC_tran"/>
    <property type="match status" value="1"/>
</dbReference>
<evidence type="ECO:0000256" key="3">
    <source>
        <dbReference type="ARBA" id="ARBA00022741"/>
    </source>
</evidence>
<sequence length="290" mass="30737">MTAQHGWTSTVPALTGLGLARSFGGHQAVAHADIALYSGRIIGLVGPNGAGKTTLLLMLAGLLAPDRGELLLAGAPADPKSLRAHIGWMPDVFGTWESLTPREILTAFGRLHGADKATADRRAVELLHQVHLVEFTDHPASGLSRGQKQRLGLARALVNRPQIILLDEPASGMDPRSRIELRSQLRALADAGAAVVISSHILSELEEMVDDVVMMTGGATRGTPATAAPRWRIRLVGQPADQASYIDLPDDESAAKHLAGLVAQGTPIADFSRVTSGLEQAYLDLDADRT</sequence>
<reference evidence="6 7" key="1">
    <citation type="submission" date="2013-02" db="EMBL/GenBank/DDBJ databases">
        <title>Whole genome shotgun sequence of Gordonia malaquae NBRC 108250.</title>
        <authorList>
            <person name="Yoshida I."/>
            <person name="Hosoyama A."/>
            <person name="Tsuchikane K."/>
            <person name="Ando Y."/>
            <person name="Baba S."/>
            <person name="Ohji S."/>
            <person name="Hamada M."/>
            <person name="Tamura T."/>
            <person name="Yamazoe A."/>
            <person name="Yamazaki S."/>
            <person name="Fujita N."/>
        </authorList>
    </citation>
    <scope>NUCLEOTIDE SEQUENCE [LARGE SCALE GENOMIC DNA]</scope>
    <source>
        <strain evidence="6 7">NBRC 108250</strain>
    </source>
</reference>
<dbReference type="Gene3D" id="3.40.50.300">
    <property type="entry name" value="P-loop containing nucleotide triphosphate hydrolases"/>
    <property type="match status" value="1"/>
</dbReference>
<dbReference type="InterPro" id="IPR003439">
    <property type="entry name" value="ABC_transporter-like_ATP-bd"/>
</dbReference>
<name>M3URY8_GORML</name>
<keyword evidence="4 6" id="KW-0067">ATP-binding</keyword>
<dbReference type="GO" id="GO:0016887">
    <property type="term" value="F:ATP hydrolysis activity"/>
    <property type="evidence" value="ECO:0007669"/>
    <property type="project" value="InterPro"/>
</dbReference>
<accession>M3URY8</accession>
<dbReference type="PANTHER" id="PTHR43335:SF3">
    <property type="entry name" value="ABC TRANSPORTER"/>
    <property type="match status" value="1"/>
</dbReference>
<comment type="caution">
    <text evidence="6">The sequence shown here is derived from an EMBL/GenBank/DDBJ whole genome shotgun (WGS) entry which is preliminary data.</text>
</comment>
<dbReference type="PROSITE" id="PS50893">
    <property type="entry name" value="ABC_TRANSPORTER_2"/>
    <property type="match status" value="1"/>
</dbReference>
<dbReference type="SUPFAM" id="SSF52540">
    <property type="entry name" value="P-loop containing nucleoside triphosphate hydrolases"/>
    <property type="match status" value="1"/>
</dbReference>